<organism evidence="1 2">
    <name type="scientific">Araneus ventricosus</name>
    <name type="common">Orbweaver spider</name>
    <name type="synonym">Epeira ventricosa</name>
    <dbReference type="NCBI Taxonomy" id="182803"/>
    <lineage>
        <taxon>Eukaryota</taxon>
        <taxon>Metazoa</taxon>
        <taxon>Ecdysozoa</taxon>
        <taxon>Arthropoda</taxon>
        <taxon>Chelicerata</taxon>
        <taxon>Arachnida</taxon>
        <taxon>Araneae</taxon>
        <taxon>Araneomorphae</taxon>
        <taxon>Entelegynae</taxon>
        <taxon>Araneoidea</taxon>
        <taxon>Araneidae</taxon>
        <taxon>Araneus</taxon>
    </lineage>
</organism>
<evidence type="ECO:0000313" key="2">
    <source>
        <dbReference type="Proteomes" id="UP000499080"/>
    </source>
</evidence>
<dbReference type="AlphaFoldDB" id="A0A4Y2GSD4"/>
<dbReference type="EMBL" id="BGPR01001500">
    <property type="protein sequence ID" value="GBM55418.1"/>
    <property type="molecule type" value="Genomic_DNA"/>
</dbReference>
<sequence>MMTSAAALLFAANIKRDGTLFLMGTLLTGRKPYNMKTARLTDRLPLDGSCPKFDRNLQIMCKDHIPDFIPLALIVFRVHRQT</sequence>
<gene>
    <name evidence="1" type="ORF">AVEN_123504_1</name>
</gene>
<reference evidence="1 2" key="1">
    <citation type="journal article" date="2019" name="Sci. Rep.">
        <title>Orb-weaving spider Araneus ventricosus genome elucidates the spidroin gene catalogue.</title>
        <authorList>
            <person name="Kono N."/>
            <person name="Nakamura H."/>
            <person name="Ohtoshi R."/>
            <person name="Moran D.A.P."/>
            <person name="Shinohara A."/>
            <person name="Yoshida Y."/>
            <person name="Fujiwara M."/>
            <person name="Mori M."/>
            <person name="Tomita M."/>
            <person name="Arakawa K."/>
        </authorList>
    </citation>
    <scope>NUCLEOTIDE SEQUENCE [LARGE SCALE GENOMIC DNA]</scope>
</reference>
<name>A0A4Y2GSD4_ARAVE</name>
<dbReference type="Proteomes" id="UP000499080">
    <property type="component" value="Unassembled WGS sequence"/>
</dbReference>
<comment type="caution">
    <text evidence="1">The sequence shown here is derived from an EMBL/GenBank/DDBJ whole genome shotgun (WGS) entry which is preliminary data.</text>
</comment>
<protein>
    <submittedName>
        <fullName evidence="1">Uncharacterized protein</fullName>
    </submittedName>
</protein>
<proteinExistence type="predicted"/>
<accession>A0A4Y2GSD4</accession>
<keyword evidence="2" id="KW-1185">Reference proteome</keyword>
<evidence type="ECO:0000313" key="1">
    <source>
        <dbReference type="EMBL" id="GBM55418.1"/>
    </source>
</evidence>